<reference evidence="1 2" key="1">
    <citation type="journal article" date="2017" name="Gigascience">
        <title>Genome sequence of the small brown planthopper, Laodelphax striatellus.</title>
        <authorList>
            <person name="Zhu J."/>
            <person name="Jiang F."/>
            <person name="Wang X."/>
            <person name="Yang P."/>
            <person name="Bao Y."/>
            <person name="Zhao W."/>
            <person name="Wang W."/>
            <person name="Lu H."/>
            <person name="Wang Q."/>
            <person name="Cui N."/>
            <person name="Li J."/>
            <person name="Chen X."/>
            <person name="Luo L."/>
            <person name="Yu J."/>
            <person name="Kang L."/>
            <person name="Cui F."/>
        </authorList>
    </citation>
    <scope>NUCLEOTIDE SEQUENCE [LARGE SCALE GENOMIC DNA]</scope>
    <source>
        <strain evidence="1">Lst14</strain>
    </source>
</reference>
<organism evidence="1 2">
    <name type="scientific">Laodelphax striatellus</name>
    <name type="common">Small brown planthopper</name>
    <name type="synonym">Delphax striatella</name>
    <dbReference type="NCBI Taxonomy" id="195883"/>
    <lineage>
        <taxon>Eukaryota</taxon>
        <taxon>Metazoa</taxon>
        <taxon>Ecdysozoa</taxon>
        <taxon>Arthropoda</taxon>
        <taxon>Hexapoda</taxon>
        <taxon>Insecta</taxon>
        <taxon>Pterygota</taxon>
        <taxon>Neoptera</taxon>
        <taxon>Paraneoptera</taxon>
        <taxon>Hemiptera</taxon>
        <taxon>Auchenorrhyncha</taxon>
        <taxon>Fulgoroidea</taxon>
        <taxon>Delphacidae</taxon>
        <taxon>Criomorphinae</taxon>
        <taxon>Laodelphax</taxon>
    </lineage>
</organism>
<gene>
    <name evidence="1" type="ORF">LSTR_LSTR009422</name>
</gene>
<dbReference type="SMR" id="A0A482WPA8"/>
<dbReference type="GO" id="GO:0005811">
    <property type="term" value="C:lipid droplet"/>
    <property type="evidence" value="ECO:0007669"/>
    <property type="project" value="TreeGrafter"/>
</dbReference>
<dbReference type="EMBL" id="QKKF02029610">
    <property type="protein sequence ID" value="RZF35116.1"/>
    <property type="molecule type" value="Genomic_DNA"/>
</dbReference>
<dbReference type="OrthoDB" id="376826at2759"/>
<dbReference type="PANTHER" id="PTHR14024">
    <property type="entry name" value="PERILIPIN"/>
    <property type="match status" value="1"/>
</dbReference>
<dbReference type="GO" id="GO:0010890">
    <property type="term" value="P:positive regulation of triglyceride storage"/>
    <property type="evidence" value="ECO:0007669"/>
    <property type="project" value="TreeGrafter"/>
</dbReference>
<protein>
    <submittedName>
        <fullName evidence="1">Uncharacterized protein</fullName>
    </submittedName>
</protein>
<comment type="caution">
    <text evidence="1">The sequence shown here is derived from an EMBL/GenBank/DDBJ whole genome shotgun (WGS) entry which is preliminary data.</text>
</comment>
<dbReference type="STRING" id="195883.A0A482WPA8"/>
<keyword evidence="2" id="KW-1185">Reference proteome</keyword>
<accession>A0A482WPA8</accession>
<sequence length="233" mass="26365">MNGSGDYSHQQHVTPILARVPDDREIREILSNNDSAAEAASQAAAAAPAALQPTRQQTKIEFFHKLYKDLPIVSSSLDLTCSIYNSVRGSNCISYRMLKTAEKTADAVKNSTNPIVNIFRSPLMKIDYLLCSTLDFVEDKVPVIKLTPTEMYENTKWMVKYVCTGRCALDCVCKTGQQSLNTANKLKNLVLCKPIEDSKAVREGRARALSRLRRRHQRRLYLNIQKYQLPRQN</sequence>
<proteinExistence type="predicted"/>
<dbReference type="InParanoid" id="A0A482WPA8"/>
<dbReference type="Proteomes" id="UP000291343">
    <property type="component" value="Unassembled WGS sequence"/>
</dbReference>
<evidence type="ECO:0000313" key="1">
    <source>
        <dbReference type="EMBL" id="RZF35116.1"/>
    </source>
</evidence>
<dbReference type="PANTHER" id="PTHR14024:SF49">
    <property type="entry name" value="LIPID STORAGE DROPLETS SURFACE-BINDING PROTEIN 1"/>
    <property type="match status" value="1"/>
</dbReference>
<dbReference type="AlphaFoldDB" id="A0A482WPA8"/>
<evidence type="ECO:0000313" key="2">
    <source>
        <dbReference type="Proteomes" id="UP000291343"/>
    </source>
</evidence>
<dbReference type="GO" id="GO:0005829">
    <property type="term" value="C:cytosol"/>
    <property type="evidence" value="ECO:0007669"/>
    <property type="project" value="TreeGrafter"/>
</dbReference>
<dbReference type="GO" id="GO:0019915">
    <property type="term" value="P:lipid storage"/>
    <property type="evidence" value="ECO:0007669"/>
    <property type="project" value="TreeGrafter"/>
</dbReference>
<name>A0A482WPA8_LAOST</name>